<dbReference type="SUPFAM" id="SSF103473">
    <property type="entry name" value="MFS general substrate transporter"/>
    <property type="match status" value="1"/>
</dbReference>
<feature type="transmembrane region" description="Helical" evidence="8">
    <location>
        <begin position="408"/>
        <end position="434"/>
    </location>
</feature>
<evidence type="ECO:0000256" key="2">
    <source>
        <dbReference type="ARBA" id="ARBA00008537"/>
    </source>
</evidence>
<organism evidence="10 11">
    <name type="scientific">Propionibacterium cyclohexanicum</name>
    <dbReference type="NCBI Taxonomy" id="64702"/>
    <lineage>
        <taxon>Bacteria</taxon>
        <taxon>Bacillati</taxon>
        <taxon>Actinomycetota</taxon>
        <taxon>Actinomycetes</taxon>
        <taxon>Propionibacteriales</taxon>
        <taxon>Propionibacteriaceae</taxon>
        <taxon>Propionibacterium</taxon>
    </lineage>
</organism>
<evidence type="ECO:0000256" key="8">
    <source>
        <dbReference type="SAM" id="Phobius"/>
    </source>
</evidence>
<keyword evidence="3" id="KW-0813">Transport</keyword>
<comment type="similarity">
    <text evidence="2">Belongs to the major facilitator superfamily. EmrB family.</text>
</comment>
<sequence>MSGGAGPGSRPSGESPAGRPRIGVLRPWLVLAICCMSLFIVGMDNTIVNVALPSIQRELGAGVSELQWVVDAYLLVLASLLIFSGSLGDRLGRARVFRYGLALFALASLSCGLAPNTGILVLCRALQGVGGSMLNPVALSIIRETFEDPRRRAQAIGVWGGVIGISMGVGPVLGGFLVQFVTWRAVFYINVPIALLAIVLTIAFVPDSRARHARRADPVGQMLVFLTLVALTFGVIEAPRLGGASMVILGAFAIALICGVALVRWELRRDEPLIEMRVFRSPDFAAATAIAVLAFYALGAYMFLLTLYLQDTRHYSAVQAGLFLLPNALVMLFAAPLSGRLVGALGPRPSLLIGGISLTLASLMLTRLGVGTGDWWILAAGALMGLGSGSVNAPITNTAVSGLPASQAGVAAAIASASRQVGSVLGVAVAGMLATNTAHALGTDQGAWLTLVGCGIAVVAVTILTVRHRRQ</sequence>
<gene>
    <name evidence="10" type="ORF">SAMN05443377_11217</name>
</gene>
<evidence type="ECO:0000313" key="10">
    <source>
        <dbReference type="EMBL" id="SER81833.1"/>
    </source>
</evidence>
<keyword evidence="7 8" id="KW-0472">Membrane</keyword>
<dbReference type="Gene3D" id="1.20.1250.20">
    <property type="entry name" value="MFS general substrate transporter like domains"/>
    <property type="match status" value="1"/>
</dbReference>
<dbReference type="InterPro" id="IPR011701">
    <property type="entry name" value="MFS"/>
</dbReference>
<keyword evidence="6 8" id="KW-1133">Transmembrane helix</keyword>
<keyword evidence="5 8" id="KW-0812">Transmembrane</keyword>
<protein>
    <submittedName>
        <fullName evidence="10">Drug resistance transporter, EmrB/QacA subfamily</fullName>
    </submittedName>
</protein>
<reference evidence="10 11" key="1">
    <citation type="submission" date="2016-10" db="EMBL/GenBank/DDBJ databases">
        <authorList>
            <person name="de Groot N.N."/>
        </authorList>
    </citation>
    <scope>NUCLEOTIDE SEQUENCE [LARGE SCALE GENOMIC DNA]</scope>
    <source>
        <strain evidence="10 11">DSM 16859</strain>
    </source>
</reference>
<feature type="transmembrane region" description="Helical" evidence="8">
    <location>
        <begin position="446"/>
        <end position="466"/>
    </location>
</feature>
<name>A0A1H9SBU1_9ACTN</name>
<evidence type="ECO:0000256" key="7">
    <source>
        <dbReference type="ARBA" id="ARBA00023136"/>
    </source>
</evidence>
<evidence type="ECO:0000256" key="5">
    <source>
        <dbReference type="ARBA" id="ARBA00022692"/>
    </source>
</evidence>
<evidence type="ECO:0000259" key="9">
    <source>
        <dbReference type="PROSITE" id="PS50850"/>
    </source>
</evidence>
<evidence type="ECO:0000256" key="3">
    <source>
        <dbReference type="ARBA" id="ARBA00022448"/>
    </source>
</evidence>
<evidence type="ECO:0000256" key="6">
    <source>
        <dbReference type="ARBA" id="ARBA00022989"/>
    </source>
</evidence>
<feature type="transmembrane region" description="Helical" evidence="8">
    <location>
        <begin position="28"/>
        <end position="48"/>
    </location>
</feature>
<feature type="transmembrane region" description="Helical" evidence="8">
    <location>
        <begin position="99"/>
        <end position="122"/>
    </location>
</feature>
<feature type="transmembrane region" description="Helical" evidence="8">
    <location>
        <begin position="349"/>
        <end position="369"/>
    </location>
</feature>
<dbReference type="InterPro" id="IPR020846">
    <property type="entry name" value="MFS_dom"/>
</dbReference>
<proteinExistence type="inferred from homology"/>
<dbReference type="Pfam" id="PF07690">
    <property type="entry name" value="MFS_1"/>
    <property type="match status" value="1"/>
</dbReference>
<feature type="transmembrane region" description="Helical" evidence="8">
    <location>
        <begin position="284"/>
        <end position="309"/>
    </location>
</feature>
<dbReference type="PRINTS" id="PR01036">
    <property type="entry name" value="TCRTETB"/>
</dbReference>
<evidence type="ECO:0000313" key="11">
    <source>
        <dbReference type="Proteomes" id="UP000198815"/>
    </source>
</evidence>
<evidence type="ECO:0000256" key="4">
    <source>
        <dbReference type="ARBA" id="ARBA00022475"/>
    </source>
</evidence>
<dbReference type="CDD" id="cd17321">
    <property type="entry name" value="MFS_MMR_MDR_like"/>
    <property type="match status" value="1"/>
</dbReference>
<feature type="transmembrane region" description="Helical" evidence="8">
    <location>
        <begin position="242"/>
        <end position="263"/>
    </location>
</feature>
<dbReference type="Proteomes" id="UP000198815">
    <property type="component" value="Unassembled WGS sequence"/>
</dbReference>
<feature type="transmembrane region" description="Helical" evidence="8">
    <location>
        <begin position="187"/>
        <end position="206"/>
    </location>
</feature>
<feature type="domain" description="Major facilitator superfamily (MFS) profile" evidence="9">
    <location>
        <begin position="30"/>
        <end position="470"/>
    </location>
</feature>
<comment type="subcellular location">
    <subcellularLocation>
        <location evidence="1">Cell membrane</location>
        <topology evidence="1">Multi-pass membrane protein</topology>
    </subcellularLocation>
</comment>
<dbReference type="Gene3D" id="1.20.1720.10">
    <property type="entry name" value="Multidrug resistance protein D"/>
    <property type="match status" value="1"/>
</dbReference>
<feature type="transmembrane region" description="Helical" evidence="8">
    <location>
        <begin position="218"/>
        <end position="236"/>
    </location>
</feature>
<dbReference type="PROSITE" id="PS50850">
    <property type="entry name" value="MFS"/>
    <property type="match status" value="1"/>
</dbReference>
<keyword evidence="11" id="KW-1185">Reference proteome</keyword>
<dbReference type="PANTHER" id="PTHR42718">
    <property type="entry name" value="MAJOR FACILITATOR SUPERFAMILY MULTIDRUG TRANSPORTER MFSC"/>
    <property type="match status" value="1"/>
</dbReference>
<accession>A0A1H9SBU1</accession>
<dbReference type="NCBIfam" id="TIGR00711">
    <property type="entry name" value="efflux_EmrB"/>
    <property type="match status" value="1"/>
</dbReference>
<dbReference type="GO" id="GO:0005886">
    <property type="term" value="C:plasma membrane"/>
    <property type="evidence" value="ECO:0007669"/>
    <property type="project" value="UniProtKB-SubCell"/>
</dbReference>
<dbReference type="InterPro" id="IPR004638">
    <property type="entry name" value="EmrB-like"/>
</dbReference>
<dbReference type="GO" id="GO:0022857">
    <property type="term" value="F:transmembrane transporter activity"/>
    <property type="evidence" value="ECO:0007669"/>
    <property type="project" value="InterPro"/>
</dbReference>
<feature type="transmembrane region" description="Helical" evidence="8">
    <location>
        <begin position="158"/>
        <end position="181"/>
    </location>
</feature>
<dbReference type="RefSeq" id="WP_245725775.1">
    <property type="nucleotide sequence ID" value="NZ_FOGZ01000012.1"/>
</dbReference>
<feature type="transmembrane region" description="Helical" evidence="8">
    <location>
        <begin position="68"/>
        <end position="87"/>
    </location>
</feature>
<feature type="transmembrane region" description="Helical" evidence="8">
    <location>
        <begin position="315"/>
        <end position="337"/>
    </location>
</feature>
<dbReference type="InterPro" id="IPR036259">
    <property type="entry name" value="MFS_trans_sf"/>
</dbReference>
<dbReference type="EMBL" id="FOGZ01000012">
    <property type="protein sequence ID" value="SER81833.1"/>
    <property type="molecule type" value="Genomic_DNA"/>
</dbReference>
<evidence type="ECO:0000256" key="1">
    <source>
        <dbReference type="ARBA" id="ARBA00004651"/>
    </source>
</evidence>
<dbReference type="PANTHER" id="PTHR42718:SF9">
    <property type="entry name" value="MAJOR FACILITATOR SUPERFAMILY MULTIDRUG TRANSPORTER MFSC"/>
    <property type="match status" value="1"/>
</dbReference>
<keyword evidence="4" id="KW-1003">Cell membrane</keyword>
<dbReference type="AlphaFoldDB" id="A0A1H9SBU1"/>